<name>A0A0G0K4L1_9BACT</name>
<gene>
    <name evidence="2" type="ORF">US95_C0048G0007</name>
</gene>
<sequence>MRITIFLLFLFQFIFIAGFGDVFAETYTNTFTKEDRTYIVTKTIQDGKIIIETKVYDLTGQLLKTDVVEKTERPSPVKEYVYPSKTVTKTPVNTTTQKSISPSPKPTDGIIKPTTSSSLQTELPIEVSSQSGNLVVKLTSGDKELLTSHEAIVNKAGELGLDLIDEVKLIQGESGLQYFVKGTKKEMFLAVFEVYLPTSYIFPAEVFDNIINLFKSFPPNNPGISILSALYCQNVHVFQRPNILGLLTPGM</sequence>
<comment type="caution">
    <text evidence="2">The sequence shown here is derived from an EMBL/GenBank/DDBJ whole genome shotgun (WGS) entry which is preliminary data.</text>
</comment>
<reference evidence="2 3" key="1">
    <citation type="journal article" date="2015" name="Nature">
        <title>rRNA introns, odd ribosomes, and small enigmatic genomes across a large radiation of phyla.</title>
        <authorList>
            <person name="Brown C.T."/>
            <person name="Hug L.A."/>
            <person name="Thomas B.C."/>
            <person name="Sharon I."/>
            <person name="Castelle C.J."/>
            <person name="Singh A."/>
            <person name="Wilkins M.J."/>
            <person name="Williams K.H."/>
            <person name="Banfield J.F."/>
        </authorList>
    </citation>
    <scope>NUCLEOTIDE SEQUENCE [LARGE SCALE GENOMIC DNA]</scope>
</reference>
<dbReference type="AlphaFoldDB" id="A0A0G0K4L1"/>
<evidence type="ECO:0000313" key="2">
    <source>
        <dbReference type="EMBL" id="KKQ73722.1"/>
    </source>
</evidence>
<dbReference type="Proteomes" id="UP000034738">
    <property type="component" value="Unassembled WGS sequence"/>
</dbReference>
<feature type="region of interest" description="Disordered" evidence="1">
    <location>
        <begin position="92"/>
        <end position="115"/>
    </location>
</feature>
<accession>A0A0G0K4L1</accession>
<protein>
    <submittedName>
        <fullName evidence="2">Uncharacterized protein</fullName>
    </submittedName>
</protein>
<evidence type="ECO:0000313" key="3">
    <source>
        <dbReference type="Proteomes" id="UP000034738"/>
    </source>
</evidence>
<proteinExistence type="predicted"/>
<organism evidence="2 3">
    <name type="scientific">Candidatus Woesebacteria bacterium GW2011_GWB1_38_5</name>
    <dbReference type="NCBI Taxonomy" id="1618568"/>
    <lineage>
        <taxon>Bacteria</taxon>
        <taxon>Candidatus Woeseibacteriota</taxon>
    </lineage>
</organism>
<evidence type="ECO:0000256" key="1">
    <source>
        <dbReference type="SAM" id="MobiDB-lite"/>
    </source>
</evidence>
<dbReference type="EMBL" id="LBUY01000048">
    <property type="protein sequence ID" value="KKQ73722.1"/>
    <property type="molecule type" value="Genomic_DNA"/>
</dbReference>